<accession>A0A8J3VNQ2</accession>
<dbReference type="InterPro" id="IPR011067">
    <property type="entry name" value="Plasmid_toxin/cell-grow_inhib"/>
</dbReference>
<dbReference type="GO" id="GO:0006402">
    <property type="term" value="P:mRNA catabolic process"/>
    <property type="evidence" value="ECO:0007669"/>
    <property type="project" value="TreeGrafter"/>
</dbReference>
<evidence type="ECO:0000256" key="2">
    <source>
        <dbReference type="ARBA" id="ARBA00022649"/>
    </source>
</evidence>
<dbReference type="InterPro" id="IPR003477">
    <property type="entry name" value="PemK-like"/>
</dbReference>
<evidence type="ECO:0000256" key="3">
    <source>
        <dbReference type="SAM" id="MobiDB-lite"/>
    </source>
</evidence>
<evidence type="ECO:0000313" key="4">
    <source>
        <dbReference type="EMBL" id="GIH12581.1"/>
    </source>
</evidence>
<gene>
    <name evidence="4" type="primary">mazF1</name>
    <name evidence="4" type="ORF">Raf01_07530</name>
</gene>
<protein>
    <submittedName>
        <fullName evidence="4">Endoribonuclease MazF1</fullName>
    </submittedName>
</protein>
<organism evidence="4 5">
    <name type="scientific">Rugosimonospora africana</name>
    <dbReference type="NCBI Taxonomy" id="556532"/>
    <lineage>
        <taxon>Bacteria</taxon>
        <taxon>Bacillati</taxon>
        <taxon>Actinomycetota</taxon>
        <taxon>Actinomycetes</taxon>
        <taxon>Micromonosporales</taxon>
        <taxon>Micromonosporaceae</taxon>
        <taxon>Rugosimonospora</taxon>
    </lineage>
</organism>
<dbReference type="PANTHER" id="PTHR33988:SF2">
    <property type="entry name" value="ENDORIBONUCLEASE MAZF"/>
    <property type="match status" value="1"/>
</dbReference>
<dbReference type="Proteomes" id="UP000642748">
    <property type="component" value="Unassembled WGS sequence"/>
</dbReference>
<reference evidence="4" key="1">
    <citation type="submission" date="2021-01" db="EMBL/GenBank/DDBJ databases">
        <title>Whole genome shotgun sequence of Rugosimonospora africana NBRC 104875.</title>
        <authorList>
            <person name="Komaki H."/>
            <person name="Tamura T."/>
        </authorList>
    </citation>
    <scope>NUCLEOTIDE SEQUENCE</scope>
    <source>
        <strain evidence="4">NBRC 104875</strain>
    </source>
</reference>
<dbReference type="GO" id="GO:0003677">
    <property type="term" value="F:DNA binding"/>
    <property type="evidence" value="ECO:0007669"/>
    <property type="project" value="InterPro"/>
</dbReference>
<feature type="region of interest" description="Disordered" evidence="3">
    <location>
        <begin position="1"/>
        <end position="34"/>
    </location>
</feature>
<dbReference type="GO" id="GO:0016075">
    <property type="term" value="P:rRNA catabolic process"/>
    <property type="evidence" value="ECO:0007669"/>
    <property type="project" value="TreeGrafter"/>
</dbReference>
<keyword evidence="5" id="KW-1185">Reference proteome</keyword>
<comment type="similarity">
    <text evidence="1">Belongs to the PemK/MazF family.</text>
</comment>
<comment type="caution">
    <text evidence="4">The sequence shown here is derived from an EMBL/GenBank/DDBJ whole genome shotgun (WGS) entry which is preliminary data.</text>
</comment>
<proteinExistence type="inferred from homology"/>
<dbReference type="Pfam" id="PF02452">
    <property type="entry name" value="PemK_toxin"/>
    <property type="match status" value="1"/>
</dbReference>
<dbReference type="AlphaFoldDB" id="A0A8J3VNQ2"/>
<dbReference type="PANTHER" id="PTHR33988">
    <property type="entry name" value="ENDORIBONUCLEASE MAZF-RELATED"/>
    <property type="match status" value="1"/>
</dbReference>
<dbReference type="GO" id="GO:0004521">
    <property type="term" value="F:RNA endonuclease activity"/>
    <property type="evidence" value="ECO:0007669"/>
    <property type="project" value="TreeGrafter"/>
</dbReference>
<dbReference type="EMBL" id="BONZ01000008">
    <property type="protein sequence ID" value="GIH12581.1"/>
    <property type="molecule type" value="Genomic_DNA"/>
</dbReference>
<evidence type="ECO:0000313" key="5">
    <source>
        <dbReference type="Proteomes" id="UP000642748"/>
    </source>
</evidence>
<dbReference type="SUPFAM" id="SSF50118">
    <property type="entry name" value="Cell growth inhibitor/plasmid maintenance toxic component"/>
    <property type="match status" value="1"/>
</dbReference>
<sequence>MVTGAARRGDAGGGPRSAEVRPISGRRSPHPRRGQVYWLDVPGVGRRPWLIVSADEINRTAELDHVVAVRVSTADRRRHLPTVVALGPGEPLSGSVLAGTVMQVRRDRFVELAGTLSPDVMSSVDIALRETLGLR</sequence>
<name>A0A8J3VNQ2_9ACTN</name>
<dbReference type="Gene3D" id="2.30.30.110">
    <property type="match status" value="1"/>
</dbReference>
<evidence type="ECO:0000256" key="1">
    <source>
        <dbReference type="ARBA" id="ARBA00007521"/>
    </source>
</evidence>
<keyword evidence="2" id="KW-1277">Toxin-antitoxin system</keyword>